<comment type="similarity">
    <text evidence="2">Belongs to the porin LamB (TC 1.B.3) family.</text>
</comment>
<keyword evidence="12" id="KW-1185">Reference proteome</keyword>
<comment type="subcellular location">
    <subcellularLocation>
        <location evidence="1">Cell outer membrane</location>
        <topology evidence="1">Multi-pass membrane protein</topology>
    </subcellularLocation>
</comment>
<dbReference type="AlphaFoldDB" id="A0A662ZI23"/>
<dbReference type="Gene3D" id="2.40.170.10">
    <property type="entry name" value="Porin, LamB type"/>
    <property type="match status" value="1"/>
</dbReference>
<evidence type="ECO:0000256" key="7">
    <source>
        <dbReference type="ARBA" id="ARBA00023114"/>
    </source>
</evidence>
<name>A0A662ZI23_9GAMM</name>
<keyword evidence="7" id="KW-0626">Porin</keyword>
<evidence type="ECO:0000256" key="10">
    <source>
        <dbReference type="SAM" id="SignalP"/>
    </source>
</evidence>
<dbReference type="InterPro" id="IPR003192">
    <property type="entry name" value="Porin_LamB"/>
</dbReference>
<feature type="chain" id="PRO_5024892182" evidence="10">
    <location>
        <begin position="27"/>
        <end position="448"/>
    </location>
</feature>
<dbReference type="Proteomes" id="UP000243745">
    <property type="component" value="Unassembled WGS sequence"/>
</dbReference>
<dbReference type="EMBL" id="FOXF01000012">
    <property type="protein sequence ID" value="SFP28223.1"/>
    <property type="molecule type" value="Genomic_DNA"/>
</dbReference>
<evidence type="ECO:0000313" key="11">
    <source>
        <dbReference type="EMBL" id="SFP28223.1"/>
    </source>
</evidence>
<keyword evidence="8" id="KW-0472">Membrane</keyword>
<keyword evidence="6" id="KW-0406">Ion transport</keyword>
<dbReference type="GO" id="GO:0046930">
    <property type="term" value="C:pore complex"/>
    <property type="evidence" value="ECO:0007669"/>
    <property type="project" value="UniProtKB-KW"/>
</dbReference>
<evidence type="ECO:0000256" key="4">
    <source>
        <dbReference type="ARBA" id="ARBA00022452"/>
    </source>
</evidence>
<evidence type="ECO:0000256" key="3">
    <source>
        <dbReference type="ARBA" id="ARBA00022448"/>
    </source>
</evidence>
<keyword evidence="10" id="KW-0732">Signal</keyword>
<keyword evidence="3" id="KW-0813">Transport</keyword>
<dbReference type="GO" id="GO:0015774">
    <property type="term" value="P:polysaccharide transport"/>
    <property type="evidence" value="ECO:0007669"/>
    <property type="project" value="TreeGrafter"/>
</dbReference>
<evidence type="ECO:0000256" key="1">
    <source>
        <dbReference type="ARBA" id="ARBA00004571"/>
    </source>
</evidence>
<evidence type="ECO:0000256" key="8">
    <source>
        <dbReference type="ARBA" id="ARBA00023136"/>
    </source>
</evidence>
<organism evidence="11 12">
    <name type="scientific">Ruminobacter amylophilus</name>
    <dbReference type="NCBI Taxonomy" id="867"/>
    <lineage>
        <taxon>Bacteria</taxon>
        <taxon>Pseudomonadati</taxon>
        <taxon>Pseudomonadota</taxon>
        <taxon>Gammaproteobacteria</taxon>
        <taxon>Aeromonadales</taxon>
        <taxon>Succinivibrionaceae</taxon>
        <taxon>Ruminobacter</taxon>
    </lineage>
</organism>
<accession>A0A662ZI23</accession>
<keyword evidence="9" id="KW-0998">Cell outer membrane</keyword>
<feature type="signal peptide" evidence="10">
    <location>
        <begin position="1"/>
        <end position="26"/>
    </location>
</feature>
<dbReference type="Pfam" id="PF02264">
    <property type="entry name" value="LamB"/>
    <property type="match status" value="1"/>
</dbReference>
<evidence type="ECO:0000256" key="5">
    <source>
        <dbReference type="ARBA" id="ARBA00022692"/>
    </source>
</evidence>
<protein>
    <submittedName>
        <fullName evidence="11">Maltoporin</fullName>
    </submittedName>
</protein>
<evidence type="ECO:0000313" key="12">
    <source>
        <dbReference type="Proteomes" id="UP000243745"/>
    </source>
</evidence>
<keyword evidence="4" id="KW-1134">Transmembrane beta strand</keyword>
<proteinExistence type="inferred from homology"/>
<dbReference type="PANTHER" id="PTHR38762:SF1">
    <property type="entry name" value="CRYPTIC OUTER MEMBRANE PORIN BGLH-RELATED"/>
    <property type="match status" value="1"/>
</dbReference>
<dbReference type="InterPro" id="IPR036998">
    <property type="entry name" value="Porin_LamB_sf"/>
</dbReference>
<dbReference type="GO" id="GO:0009279">
    <property type="term" value="C:cell outer membrane"/>
    <property type="evidence" value="ECO:0007669"/>
    <property type="project" value="UniProtKB-SubCell"/>
</dbReference>
<dbReference type="GO" id="GO:0015288">
    <property type="term" value="F:porin activity"/>
    <property type="evidence" value="ECO:0007669"/>
    <property type="project" value="UniProtKB-KW"/>
</dbReference>
<sequence>MKVMKINWLPLAAAVAFAAGSVSASAVDFHGYFRSGMQASARGGDVFCGGDGTAGHKVGRLGDECDTYAEMALGQEVYNKNSRKFNVNTRLAYGTVQSDDGHDSQWNDWQSYGNKGDGSADGWGGGRTAIREFWGNYVTDDYTLWAGKRFYQRKDIHIWDIYTLSTAGYGAGIEGIDVGNGNLNFAVMKNTSDNKGTSYRNNYNLDLRWNAISLGSFGSLDAVAIYGIPMVSDYQADNYGFSKNSGVLLTLDHTLNVDTLMNHFIVQWGNNGFSDVGAFGSNGTNIYTSGKDINGVRLVDWGTYDINDFTLAYGLFWGYIAQGNKAEGSWSRSNSGWEYSLTVRPEYKWTEYTRTTLELGYSQKKNGTNKLDDKGKPAWDRYDNGNPDIYKVTLAQQFTPGKGFWSRPAIRFYASYQGGDQFKHKVGDAKLDNHNFQFSFGTQVEAWW</sequence>
<dbReference type="SUPFAM" id="SSF56935">
    <property type="entry name" value="Porins"/>
    <property type="match status" value="1"/>
</dbReference>
<dbReference type="GO" id="GO:0006811">
    <property type="term" value="P:monoatomic ion transport"/>
    <property type="evidence" value="ECO:0007669"/>
    <property type="project" value="UniProtKB-KW"/>
</dbReference>
<reference evidence="11 12" key="1">
    <citation type="submission" date="2016-10" db="EMBL/GenBank/DDBJ databases">
        <authorList>
            <person name="Varghese N."/>
            <person name="Submissions S."/>
        </authorList>
    </citation>
    <scope>NUCLEOTIDE SEQUENCE [LARGE SCALE GENOMIC DNA]</scope>
    <source>
        <strain evidence="11 12">DSM 1361</strain>
    </source>
</reference>
<keyword evidence="5" id="KW-0812">Transmembrane</keyword>
<dbReference type="PANTHER" id="PTHR38762">
    <property type="entry name" value="CRYPTIC OUTER MEMBRANE PORIN BGLH-RELATED"/>
    <property type="match status" value="1"/>
</dbReference>
<dbReference type="InterPro" id="IPR050286">
    <property type="entry name" value="G_neg_Bact_CarbUptk_Porin"/>
</dbReference>
<evidence type="ECO:0000256" key="9">
    <source>
        <dbReference type="ARBA" id="ARBA00023237"/>
    </source>
</evidence>
<evidence type="ECO:0000256" key="6">
    <source>
        <dbReference type="ARBA" id="ARBA00023065"/>
    </source>
</evidence>
<gene>
    <name evidence="11" type="ORF">SAMN02910344_00963</name>
</gene>
<evidence type="ECO:0000256" key="2">
    <source>
        <dbReference type="ARBA" id="ARBA00007055"/>
    </source>
</evidence>
<dbReference type="GO" id="GO:0015144">
    <property type="term" value="F:carbohydrate transmembrane transporter activity"/>
    <property type="evidence" value="ECO:0007669"/>
    <property type="project" value="TreeGrafter"/>
</dbReference>